<proteinExistence type="predicted"/>
<dbReference type="AlphaFoldDB" id="A0A9C6U3R4"/>
<reference evidence="2" key="2">
    <citation type="submission" date="2025-08" db="UniProtKB">
        <authorList>
            <consortium name="RefSeq"/>
        </authorList>
    </citation>
    <scope>IDENTIFICATION</scope>
    <source>
        <tissue evidence="2">Whole organism</tissue>
    </source>
</reference>
<keyword evidence="1" id="KW-1185">Reference proteome</keyword>
<dbReference type="Proteomes" id="UP000504606">
    <property type="component" value="Unplaced"/>
</dbReference>
<dbReference type="RefSeq" id="XP_052124656.1">
    <property type="nucleotide sequence ID" value="XM_052268696.1"/>
</dbReference>
<dbReference type="CDD" id="cd04301">
    <property type="entry name" value="NAT_SF"/>
    <property type="match status" value="1"/>
</dbReference>
<evidence type="ECO:0000313" key="2">
    <source>
        <dbReference type="RefSeq" id="XP_052124656.1"/>
    </source>
</evidence>
<dbReference type="Gene3D" id="3.40.630.30">
    <property type="match status" value="1"/>
</dbReference>
<dbReference type="PANTHER" id="PTHR20905:SF28">
    <property type="entry name" value="GH28833P-RELATED"/>
    <property type="match status" value="1"/>
</dbReference>
<dbReference type="OrthoDB" id="8191594at2759"/>
<sequence>MTADGELRVARVAGDDAEAHEAVVEVIRRGFLPRESACCGCDVTEHPDGAEQLLDLVRVALRDGVSVAAYLGGAMVGAVVNKIQVRPPPGEQSFFERFAAERATDPSANWLMHFMMRIDAMADLFAEAGGDRLLELMFLGVLPEAGRRGVGLRISAESIEVAREAGVCGVSAIFTSDYSRAIGRRLGFRELAVAEHADFEYEGKSVLPKLGPAQQRSVLVLYKLA</sequence>
<protein>
    <submittedName>
        <fullName evidence="2">Uncharacterized protein LOC113214229</fullName>
    </submittedName>
</protein>
<dbReference type="GO" id="GO:0008080">
    <property type="term" value="F:N-acetyltransferase activity"/>
    <property type="evidence" value="ECO:0007669"/>
    <property type="project" value="TreeGrafter"/>
</dbReference>
<evidence type="ECO:0000313" key="1">
    <source>
        <dbReference type="Proteomes" id="UP000504606"/>
    </source>
</evidence>
<dbReference type="KEGG" id="foc:113214229"/>
<accession>A0A9C6U3R4</accession>
<dbReference type="SUPFAM" id="SSF55729">
    <property type="entry name" value="Acyl-CoA N-acyltransferases (Nat)"/>
    <property type="match status" value="1"/>
</dbReference>
<dbReference type="GeneID" id="113214229"/>
<dbReference type="InterPro" id="IPR016181">
    <property type="entry name" value="Acyl_CoA_acyltransferase"/>
</dbReference>
<reference evidence="2" key="1">
    <citation type="journal article" date="2018" name="Proc. Natl. Acad. Sci. U.S.A.">
        <title>Phylogenomics and the evolution of hemipteroid insects.</title>
        <authorList>
            <person name="Johnson K.P."/>
            <person name="Dietrich C.H."/>
            <person name="Friedrich F."/>
            <person name="Beutel R.G."/>
            <person name="Wipfler B."/>
            <person name="Peters R.S."/>
            <person name="Allen J.M."/>
            <person name="Petersen M."/>
            <person name="Donath A."/>
            <person name="Walden K.K."/>
            <person name="Kozlov A.M."/>
            <person name="Podsiadlowski L."/>
            <person name="Mayer C."/>
            <person name="Meusemann K."/>
            <person name="Vasilikopoulos A."/>
            <person name="Waterhouse R.M."/>
            <person name="Cameron S.L."/>
            <person name="Weirauch C."/>
            <person name="Swanson D.R."/>
            <person name="Percy D.M."/>
            <person name="Hardy N.B."/>
            <person name="Terry I."/>
            <person name="Liu S."/>
            <person name="Zhou X."/>
            <person name="Misof B."/>
            <person name="Robertson H.M."/>
            <person name="Yoshizawa K."/>
        </authorList>
    </citation>
    <scope>NUCLEOTIDE SEQUENCE</scope>
    <source>
        <tissue evidence="2">Whole organism</tissue>
    </source>
</reference>
<name>A0A9C6U3R4_FRAOC</name>
<dbReference type="PANTHER" id="PTHR20905">
    <property type="entry name" value="N-ACETYLTRANSFERASE-RELATED"/>
    <property type="match status" value="1"/>
</dbReference>
<gene>
    <name evidence="2" type="primary">LOC113214229</name>
</gene>
<organism evidence="1 2">
    <name type="scientific">Frankliniella occidentalis</name>
    <name type="common">Western flower thrips</name>
    <name type="synonym">Euthrips occidentalis</name>
    <dbReference type="NCBI Taxonomy" id="133901"/>
    <lineage>
        <taxon>Eukaryota</taxon>
        <taxon>Metazoa</taxon>
        <taxon>Ecdysozoa</taxon>
        <taxon>Arthropoda</taxon>
        <taxon>Hexapoda</taxon>
        <taxon>Insecta</taxon>
        <taxon>Pterygota</taxon>
        <taxon>Neoptera</taxon>
        <taxon>Paraneoptera</taxon>
        <taxon>Thysanoptera</taxon>
        <taxon>Terebrantia</taxon>
        <taxon>Thripoidea</taxon>
        <taxon>Thripidae</taxon>
        <taxon>Frankliniella</taxon>
    </lineage>
</organism>